<accession>A0A6M3X6Q9</accession>
<gene>
    <name evidence="2" type="ORF">MM171A02262_0002</name>
    <name evidence="1" type="ORF">MM171B00326_0003</name>
</gene>
<sequence length="104" mass="12303">MGITITIDGKEPRDENRQIVYFTFNTDSEAIKFTDGSVPVELDTEAKILKYLKANKERYHELILGKQQRIRGYEGYHPFWIEKQKQLDKATTIEEIKNILKKER</sequence>
<evidence type="ECO:0000313" key="2">
    <source>
        <dbReference type="EMBL" id="QJH92903.1"/>
    </source>
</evidence>
<name>A0A6M3X6Q9_9ZZZZ</name>
<reference evidence="2" key="1">
    <citation type="submission" date="2020-03" db="EMBL/GenBank/DDBJ databases">
        <title>The deep terrestrial virosphere.</title>
        <authorList>
            <person name="Holmfeldt K."/>
            <person name="Nilsson E."/>
            <person name="Simone D."/>
            <person name="Lopez-Fernandez M."/>
            <person name="Wu X."/>
            <person name="de Brujin I."/>
            <person name="Lundin D."/>
            <person name="Andersson A."/>
            <person name="Bertilsson S."/>
            <person name="Dopson M."/>
        </authorList>
    </citation>
    <scope>NUCLEOTIDE SEQUENCE</scope>
    <source>
        <strain evidence="2">MM171A02262</strain>
        <strain evidence="1">MM171B00326</strain>
    </source>
</reference>
<dbReference type="AlphaFoldDB" id="A0A6M3X6Q9"/>
<dbReference type="EMBL" id="MT143930">
    <property type="protein sequence ID" value="QJH92903.1"/>
    <property type="molecule type" value="Genomic_DNA"/>
</dbReference>
<dbReference type="EMBL" id="MT143881">
    <property type="protein sequence ID" value="QJB04368.1"/>
    <property type="molecule type" value="Genomic_DNA"/>
</dbReference>
<protein>
    <submittedName>
        <fullName evidence="2">Uncharacterized protein</fullName>
    </submittedName>
</protein>
<organism evidence="2">
    <name type="scientific">viral metagenome</name>
    <dbReference type="NCBI Taxonomy" id="1070528"/>
    <lineage>
        <taxon>unclassified sequences</taxon>
        <taxon>metagenomes</taxon>
        <taxon>organismal metagenomes</taxon>
    </lineage>
</organism>
<proteinExistence type="predicted"/>
<evidence type="ECO:0000313" key="1">
    <source>
        <dbReference type="EMBL" id="QJB04368.1"/>
    </source>
</evidence>